<proteinExistence type="predicted"/>
<dbReference type="Proteomes" id="UP000751190">
    <property type="component" value="Unassembled WGS sequence"/>
</dbReference>
<gene>
    <name evidence="2" type="ORF">KFE25_002001</name>
</gene>
<feature type="region of interest" description="Disordered" evidence="1">
    <location>
        <begin position="119"/>
        <end position="139"/>
    </location>
</feature>
<dbReference type="Pfam" id="PF15874">
    <property type="entry name" value="Il2rg"/>
    <property type="match status" value="1"/>
</dbReference>
<keyword evidence="3" id="KW-1185">Reference proteome</keyword>
<dbReference type="InterPro" id="IPR039471">
    <property type="entry name" value="CXorf65-like"/>
</dbReference>
<reference evidence="2" key="1">
    <citation type="submission" date="2021-05" db="EMBL/GenBank/DDBJ databases">
        <title>The genome of the haptophyte Pavlova lutheri (Diacronema luteri, Pavlovales) - a model for lipid biosynthesis in eukaryotic algae.</title>
        <authorList>
            <person name="Hulatt C.J."/>
            <person name="Posewitz M.C."/>
        </authorList>
    </citation>
    <scope>NUCLEOTIDE SEQUENCE</scope>
    <source>
        <strain evidence="2">NIVA-4/92</strain>
    </source>
</reference>
<sequence length="139" mass="14596">MGKAKGSTNTANNDANTDLAGVTWFYVKHGEAQKTLFNSDCWALTLMDTVKEVAAVAPDKVCDLQDGETGTLLGIPTQEARLNAATLVKPTRSYVLVAPQYATDGPTAGAVIGIETLYTPPAGENLPPPPPAPDAKKKK</sequence>
<dbReference type="OrthoDB" id="2109241at2759"/>
<dbReference type="EMBL" id="JAGTXO010000008">
    <property type="protein sequence ID" value="KAG8466245.1"/>
    <property type="molecule type" value="Genomic_DNA"/>
</dbReference>
<evidence type="ECO:0000256" key="1">
    <source>
        <dbReference type="SAM" id="MobiDB-lite"/>
    </source>
</evidence>
<accession>A0A8J5XQW9</accession>
<evidence type="ECO:0000313" key="2">
    <source>
        <dbReference type="EMBL" id="KAG8466245.1"/>
    </source>
</evidence>
<comment type="caution">
    <text evidence="2">The sequence shown here is derived from an EMBL/GenBank/DDBJ whole genome shotgun (WGS) entry which is preliminary data.</text>
</comment>
<organism evidence="2 3">
    <name type="scientific">Diacronema lutheri</name>
    <name type="common">Unicellular marine alga</name>
    <name type="synonym">Monochrysis lutheri</name>
    <dbReference type="NCBI Taxonomy" id="2081491"/>
    <lineage>
        <taxon>Eukaryota</taxon>
        <taxon>Haptista</taxon>
        <taxon>Haptophyta</taxon>
        <taxon>Pavlovophyceae</taxon>
        <taxon>Pavlovales</taxon>
        <taxon>Pavlovaceae</taxon>
        <taxon>Diacronema</taxon>
    </lineage>
</organism>
<protein>
    <submittedName>
        <fullName evidence="2">Uncharacterized protein</fullName>
    </submittedName>
</protein>
<evidence type="ECO:0000313" key="3">
    <source>
        <dbReference type="Proteomes" id="UP000751190"/>
    </source>
</evidence>
<name>A0A8J5XQW9_DIALT</name>
<dbReference type="AlphaFoldDB" id="A0A8J5XQW9"/>